<accession>A0A430A146</accession>
<proteinExistence type="predicted"/>
<reference evidence="1 2" key="1">
    <citation type="submission" date="2017-05" db="EMBL/GenBank/DDBJ databases">
        <title>Vagococcus spp. assemblies.</title>
        <authorList>
            <person name="Gulvik C.A."/>
        </authorList>
    </citation>
    <scope>NUCLEOTIDE SEQUENCE [LARGE SCALE GENOMIC DNA]</scope>
    <source>
        <strain evidence="1 2">SS1995</strain>
    </source>
</reference>
<keyword evidence="2" id="KW-1185">Reference proteome</keyword>
<dbReference type="GO" id="GO:0009253">
    <property type="term" value="P:peptidoglycan catabolic process"/>
    <property type="evidence" value="ECO:0007669"/>
    <property type="project" value="InterPro"/>
</dbReference>
<sequence>MPNVFLTSKIRVMLMRMYAIKIGDNSSIRGDYTDPFGYLAKMGVSRQQFVKDVANEISRGGSTVKVRDDYYSEGSYFEAL</sequence>
<dbReference type="EMBL" id="NGJS01000002">
    <property type="protein sequence ID" value="RSU00100.1"/>
    <property type="molecule type" value="Genomic_DNA"/>
</dbReference>
<protein>
    <submittedName>
        <fullName evidence="1">Uncharacterized protein</fullName>
    </submittedName>
</protein>
<dbReference type="Gene3D" id="3.40.80.10">
    <property type="entry name" value="Peptidoglycan recognition protein-like"/>
    <property type="match status" value="1"/>
</dbReference>
<dbReference type="AlphaFoldDB" id="A0A430A146"/>
<evidence type="ECO:0000313" key="1">
    <source>
        <dbReference type="EMBL" id="RSU00100.1"/>
    </source>
</evidence>
<evidence type="ECO:0000313" key="2">
    <source>
        <dbReference type="Proteomes" id="UP000287857"/>
    </source>
</evidence>
<comment type="caution">
    <text evidence="1">The sequence shown here is derived from an EMBL/GenBank/DDBJ whole genome shotgun (WGS) entry which is preliminary data.</text>
</comment>
<name>A0A430A146_9ENTE</name>
<dbReference type="InterPro" id="IPR036505">
    <property type="entry name" value="Amidase/PGRP_sf"/>
</dbReference>
<dbReference type="Proteomes" id="UP000287857">
    <property type="component" value="Unassembled WGS sequence"/>
</dbReference>
<dbReference type="GO" id="GO:0008745">
    <property type="term" value="F:N-acetylmuramoyl-L-alanine amidase activity"/>
    <property type="evidence" value="ECO:0007669"/>
    <property type="project" value="InterPro"/>
</dbReference>
<organism evidence="1 2">
    <name type="scientific">Vagococcus vulneris</name>
    <dbReference type="NCBI Taxonomy" id="1977869"/>
    <lineage>
        <taxon>Bacteria</taxon>
        <taxon>Bacillati</taxon>
        <taxon>Bacillota</taxon>
        <taxon>Bacilli</taxon>
        <taxon>Lactobacillales</taxon>
        <taxon>Enterococcaceae</taxon>
        <taxon>Vagococcus</taxon>
    </lineage>
</organism>
<gene>
    <name evidence="1" type="ORF">CBF37_02025</name>
</gene>